<dbReference type="PANTHER" id="PTHR24006:SF888">
    <property type="entry name" value="UBIQUITIN CARBOXYL-TERMINAL HYDROLASE 30"/>
    <property type="match status" value="1"/>
</dbReference>
<comment type="similarity">
    <text evidence="4 16">Belongs to the peptidase C19 family.</text>
</comment>
<keyword evidence="9 16" id="KW-0378">Hydrolase</keyword>
<feature type="compositionally biased region" description="Polar residues" evidence="17">
    <location>
        <begin position="771"/>
        <end position="780"/>
    </location>
</feature>
<dbReference type="PROSITE" id="PS50235">
    <property type="entry name" value="USP_3"/>
    <property type="match status" value="1"/>
</dbReference>
<dbReference type="Pfam" id="PF01423">
    <property type="entry name" value="LSM"/>
    <property type="match status" value="1"/>
</dbReference>
<dbReference type="InterPro" id="IPR001163">
    <property type="entry name" value="Sm_dom_euk/arc"/>
</dbReference>
<dbReference type="GO" id="GO:0005829">
    <property type="term" value="C:cytosol"/>
    <property type="evidence" value="ECO:0007669"/>
    <property type="project" value="TreeGrafter"/>
</dbReference>
<keyword evidence="5" id="KW-0507">mRNA processing</keyword>
<evidence type="ECO:0000313" key="22">
    <source>
        <dbReference type="Proteomes" id="UP001140011"/>
    </source>
</evidence>
<keyword evidence="18" id="KW-1133">Transmembrane helix</keyword>
<dbReference type="PROSITE" id="PS00973">
    <property type="entry name" value="USP_2"/>
    <property type="match status" value="1"/>
</dbReference>
<dbReference type="GO" id="GO:0016579">
    <property type="term" value="P:protein deubiquitination"/>
    <property type="evidence" value="ECO:0007669"/>
    <property type="project" value="InterPro"/>
</dbReference>
<comment type="similarity">
    <text evidence="3">Belongs to the snRNP Sm proteins family.</text>
</comment>
<comment type="caution">
    <text evidence="21">The sequence shown here is derived from an EMBL/GenBank/DDBJ whole genome shotgun (WGS) entry which is preliminary data.</text>
</comment>
<dbReference type="EC" id="3.4.19.12" evidence="16"/>
<dbReference type="InterPro" id="IPR001394">
    <property type="entry name" value="Peptidase_C19_UCH"/>
</dbReference>
<feature type="domain" description="USP" evidence="19">
    <location>
        <begin position="150"/>
        <end position="825"/>
    </location>
</feature>
<evidence type="ECO:0000256" key="18">
    <source>
        <dbReference type="SAM" id="Phobius"/>
    </source>
</evidence>
<dbReference type="InterPro" id="IPR018200">
    <property type="entry name" value="USP_CS"/>
</dbReference>
<dbReference type="OrthoDB" id="2020758at2759"/>
<keyword evidence="8 16" id="KW-0833">Ubl conjugation pathway</keyword>
<keyword evidence="18" id="KW-0472">Membrane</keyword>
<evidence type="ECO:0000313" key="21">
    <source>
        <dbReference type="EMBL" id="KAJ2752371.1"/>
    </source>
</evidence>
<dbReference type="EMBL" id="JANBUH010000290">
    <property type="protein sequence ID" value="KAJ2752371.1"/>
    <property type="molecule type" value="Genomic_DNA"/>
</dbReference>
<dbReference type="PROSITE" id="PS52002">
    <property type="entry name" value="SM"/>
    <property type="match status" value="1"/>
</dbReference>
<feature type="region of interest" description="Disordered" evidence="17">
    <location>
        <begin position="754"/>
        <end position="783"/>
    </location>
</feature>
<comment type="catalytic activity">
    <reaction evidence="1 16">
        <text>Thiol-dependent hydrolysis of ester, thioester, amide, peptide and isopeptide bonds formed by the C-terminal Gly of ubiquitin (a 76-residue protein attached to proteins as an intracellular targeting signal).</text>
        <dbReference type="EC" id="3.4.19.12"/>
    </reaction>
</comment>
<dbReference type="GO" id="GO:0006508">
    <property type="term" value="P:proteolysis"/>
    <property type="evidence" value="ECO:0007669"/>
    <property type="project" value="UniProtKB-KW"/>
</dbReference>
<feature type="compositionally biased region" description="Acidic residues" evidence="17">
    <location>
        <begin position="114"/>
        <end position="136"/>
    </location>
</feature>
<protein>
    <recommendedName>
        <fullName evidence="16">Ubiquitin carboxyl-terminal hydrolase</fullName>
        <ecNumber evidence="16">3.4.19.12</ecNumber>
    </recommendedName>
</protein>
<feature type="transmembrane region" description="Helical" evidence="18">
    <location>
        <begin position="6"/>
        <end position="25"/>
    </location>
</feature>
<name>A0A9W8LB41_9FUNG</name>
<evidence type="ECO:0000256" key="4">
    <source>
        <dbReference type="ARBA" id="ARBA00009085"/>
    </source>
</evidence>
<comment type="subcellular location">
    <subcellularLocation>
        <location evidence="2">Nucleus</location>
    </subcellularLocation>
</comment>
<keyword evidence="15" id="KW-0687">Ribonucleoprotein</keyword>
<dbReference type="FunFam" id="2.30.30.100:FF:000003">
    <property type="entry name" value="U6 snRNA-associated Sm-like protein LSm5"/>
    <property type="match status" value="1"/>
</dbReference>
<dbReference type="CDD" id="cd01732">
    <property type="entry name" value="LSm5"/>
    <property type="match status" value="1"/>
</dbReference>
<feature type="region of interest" description="Disordered" evidence="17">
    <location>
        <begin position="114"/>
        <end position="145"/>
    </location>
</feature>
<dbReference type="SUPFAM" id="SSF50182">
    <property type="entry name" value="Sm-like ribonucleoproteins"/>
    <property type="match status" value="1"/>
</dbReference>
<keyword evidence="18" id="KW-0812">Transmembrane</keyword>
<keyword evidence="13" id="KW-0508">mRNA splicing</keyword>
<dbReference type="GO" id="GO:0004843">
    <property type="term" value="F:cysteine-type deubiquitinase activity"/>
    <property type="evidence" value="ECO:0007669"/>
    <property type="project" value="UniProtKB-UniRule"/>
</dbReference>
<evidence type="ECO:0000256" key="14">
    <source>
        <dbReference type="ARBA" id="ARBA00023242"/>
    </source>
</evidence>
<dbReference type="GO" id="GO:0006397">
    <property type="term" value="P:mRNA processing"/>
    <property type="evidence" value="ECO:0007669"/>
    <property type="project" value="UniProtKB-KW"/>
</dbReference>
<feature type="compositionally biased region" description="Low complexity" evidence="17">
    <location>
        <begin position="754"/>
        <end position="770"/>
    </location>
</feature>
<evidence type="ECO:0000256" key="13">
    <source>
        <dbReference type="ARBA" id="ARBA00023187"/>
    </source>
</evidence>
<reference evidence="21" key="1">
    <citation type="submission" date="2022-07" db="EMBL/GenBank/DDBJ databases">
        <title>Phylogenomic reconstructions and comparative analyses of Kickxellomycotina fungi.</title>
        <authorList>
            <person name="Reynolds N.K."/>
            <person name="Stajich J.E."/>
            <person name="Barry K."/>
            <person name="Grigoriev I.V."/>
            <person name="Crous P."/>
            <person name="Smith M.E."/>
        </authorList>
    </citation>
    <scope>NUCLEOTIDE SEQUENCE</scope>
    <source>
        <strain evidence="21">BCRC 34297</strain>
    </source>
</reference>
<dbReference type="SMART" id="SM00651">
    <property type="entry name" value="Sm"/>
    <property type="match status" value="1"/>
</dbReference>
<keyword evidence="6 16" id="KW-0645">Protease</keyword>
<dbReference type="InterPro" id="IPR033871">
    <property type="entry name" value="LSm5"/>
</dbReference>
<sequence length="938" mass="103820">MQWYHVLGIYVTIVLGLIVLVLVQARHARRPLVHRRRPEGNHSLVYRVWRWLWFVVRCGRRRKKRAKLATDRQEERRALRQQLREEAQEWVLEWVERIVELGEDLLDADFGEDDDEDEFMAGDDPGSGDEVSDAEGGEGSGSGDERQVVYGLVNTGNSCFFNSVLQALASAEYLQNYLSSVLERMDELNDTRGSSGSSNDLVSMPLTEALWETLTDLNAVVSRDLAFQPFAVMAALGSSRLNDREQQDAQEAFQLISTALTEERQVFSGQQTPSLLSADVVGMLAHVDTQRPHVFAVPRGLESVGTKGLARVRAIMKLANFAGLPAEGQSLTYGRRQVLQNPFTGLMASRLSCAQCGYTEVVRHFAFDNVSLSLPLAATCTLDHALREYISLEQLSGVQCRKCTLSQTLRDLVTEIKSASAWLSNNPRYDISLDTNAETSAREARQVARAQAIWRRAVLNRANQPDGLLNSDSDSDSASEFDQRESDFADDVSKLVTGVAGDAEPRTVVYPVDPAQQLIDRTHNLPPPRLVNAPQMIKQLRADANEVATALRTDIQRPLPNISLRKAYSPLSTKQVAFAKLPPCLCLHLSRSAITPDGYIVKNPCHVRFPEYLDFAPYTTNGHLKTDPTESMIDERLASPGTDRLPHTYLQKRSRDAAEALGHGVDLQTGYRLQAVVVHIGSHSYGHFITYRRKPRPPIRSGINTPRYRSGSVTAPMSQCPAGLTQGADKRYASATPSLAGEPVDGLRRRRIVGGSANSTSSDSNDVASSDYFSPASQTSRPKRSWRVTDAMTAEWYLISDEDVQPATLAEVLNANPYLLIYERIESPHVVEYAGTPSILPSLTNFRSLAKRSASAQSAPPGSGCDELIDKCIGSRIWVMMKSEKEFVGTLLGFDDYVNMVLEDVTEYETTGTTKKVNQLDQILLNGNNICMLVPGGE</sequence>
<dbReference type="GO" id="GO:0008380">
    <property type="term" value="P:RNA splicing"/>
    <property type="evidence" value="ECO:0007669"/>
    <property type="project" value="UniProtKB-KW"/>
</dbReference>
<evidence type="ECO:0000256" key="8">
    <source>
        <dbReference type="ARBA" id="ARBA00022786"/>
    </source>
</evidence>
<dbReference type="Pfam" id="PF00443">
    <property type="entry name" value="UCH"/>
    <property type="match status" value="1"/>
</dbReference>
<evidence type="ECO:0000256" key="15">
    <source>
        <dbReference type="ARBA" id="ARBA00023274"/>
    </source>
</evidence>
<proteinExistence type="inferred from homology"/>
<evidence type="ECO:0000256" key="17">
    <source>
        <dbReference type="SAM" id="MobiDB-lite"/>
    </source>
</evidence>
<accession>A0A9W8LB41</accession>
<dbReference type="InterPro" id="IPR047575">
    <property type="entry name" value="Sm"/>
</dbReference>
<feature type="region of interest" description="Disordered" evidence="17">
    <location>
        <begin position="465"/>
        <end position="485"/>
    </location>
</feature>
<evidence type="ECO:0000256" key="6">
    <source>
        <dbReference type="ARBA" id="ARBA00022670"/>
    </source>
</evidence>
<evidence type="ECO:0000256" key="2">
    <source>
        <dbReference type="ARBA" id="ARBA00004123"/>
    </source>
</evidence>
<dbReference type="GO" id="GO:0003723">
    <property type="term" value="F:RNA binding"/>
    <property type="evidence" value="ECO:0007669"/>
    <property type="project" value="UniProtKB-KW"/>
</dbReference>
<dbReference type="Gene3D" id="3.90.70.10">
    <property type="entry name" value="Cysteine proteinases"/>
    <property type="match status" value="2"/>
</dbReference>
<dbReference type="InterPro" id="IPR010920">
    <property type="entry name" value="LSM_dom_sf"/>
</dbReference>
<keyword evidence="14" id="KW-0539">Nucleus</keyword>
<evidence type="ECO:0000256" key="10">
    <source>
        <dbReference type="ARBA" id="ARBA00022807"/>
    </source>
</evidence>
<evidence type="ECO:0000259" key="19">
    <source>
        <dbReference type="PROSITE" id="PS50235"/>
    </source>
</evidence>
<dbReference type="GO" id="GO:0005681">
    <property type="term" value="C:spliceosomal complex"/>
    <property type="evidence" value="ECO:0007669"/>
    <property type="project" value="UniProtKB-KW"/>
</dbReference>
<keyword evidence="10 16" id="KW-0788">Thiol protease</keyword>
<evidence type="ECO:0000256" key="11">
    <source>
        <dbReference type="ARBA" id="ARBA00022884"/>
    </source>
</evidence>
<dbReference type="SUPFAM" id="SSF54001">
    <property type="entry name" value="Cysteine proteinases"/>
    <property type="match status" value="1"/>
</dbReference>
<feature type="region of interest" description="Disordered" evidence="17">
    <location>
        <begin position="695"/>
        <end position="724"/>
    </location>
</feature>
<evidence type="ECO:0000256" key="7">
    <source>
        <dbReference type="ARBA" id="ARBA00022728"/>
    </source>
</evidence>
<evidence type="ECO:0000256" key="9">
    <source>
        <dbReference type="ARBA" id="ARBA00022801"/>
    </source>
</evidence>
<keyword evidence="22" id="KW-1185">Reference proteome</keyword>
<feature type="domain" description="Sm" evidence="20">
    <location>
        <begin position="864"/>
        <end position="938"/>
    </location>
</feature>
<evidence type="ECO:0000256" key="1">
    <source>
        <dbReference type="ARBA" id="ARBA00000707"/>
    </source>
</evidence>
<evidence type="ECO:0000259" key="20">
    <source>
        <dbReference type="PROSITE" id="PS52002"/>
    </source>
</evidence>
<evidence type="ECO:0000256" key="16">
    <source>
        <dbReference type="RuleBase" id="RU366025"/>
    </source>
</evidence>
<keyword evidence="7" id="KW-0747">Spliceosome</keyword>
<evidence type="ECO:0000256" key="12">
    <source>
        <dbReference type="ARBA" id="ARBA00022990"/>
    </source>
</evidence>
<gene>
    <name evidence="21" type="primary">UBP1_1</name>
    <name evidence="21" type="ORF">GGI19_003872</name>
</gene>
<dbReference type="PANTHER" id="PTHR24006">
    <property type="entry name" value="UBIQUITIN CARBOXYL-TERMINAL HYDROLASE"/>
    <property type="match status" value="1"/>
</dbReference>
<dbReference type="InterPro" id="IPR038765">
    <property type="entry name" value="Papain-like_cys_pep_sf"/>
</dbReference>
<dbReference type="PROSITE" id="PS00972">
    <property type="entry name" value="USP_1"/>
    <property type="match status" value="1"/>
</dbReference>
<evidence type="ECO:0000256" key="3">
    <source>
        <dbReference type="ARBA" id="ARBA00006850"/>
    </source>
</evidence>
<dbReference type="Proteomes" id="UP001140011">
    <property type="component" value="Unassembled WGS sequence"/>
</dbReference>
<dbReference type="AlphaFoldDB" id="A0A9W8LB41"/>
<organism evidence="21 22">
    <name type="scientific">Coemansia pectinata</name>
    <dbReference type="NCBI Taxonomy" id="1052879"/>
    <lineage>
        <taxon>Eukaryota</taxon>
        <taxon>Fungi</taxon>
        <taxon>Fungi incertae sedis</taxon>
        <taxon>Zoopagomycota</taxon>
        <taxon>Kickxellomycotina</taxon>
        <taxon>Kickxellomycetes</taxon>
        <taxon>Kickxellales</taxon>
        <taxon>Kickxellaceae</taxon>
        <taxon>Coemansia</taxon>
    </lineage>
</organism>
<dbReference type="Gene3D" id="2.30.30.100">
    <property type="match status" value="1"/>
</dbReference>
<keyword evidence="12" id="KW-0007">Acetylation</keyword>
<keyword evidence="11" id="KW-0694">RNA-binding</keyword>
<dbReference type="InterPro" id="IPR050164">
    <property type="entry name" value="Peptidase_C19"/>
</dbReference>
<evidence type="ECO:0000256" key="5">
    <source>
        <dbReference type="ARBA" id="ARBA00022664"/>
    </source>
</evidence>
<dbReference type="InterPro" id="IPR028889">
    <property type="entry name" value="USP"/>
</dbReference>